<dbReference type="GO" id="GO:0007018">
    <property type="term" value="P:microtubule-based movement"/>
    <property type="evidence" value="ECO:0007669"/>
    <property type="project" value="InterPro"/>
</dbReference>
<feature type="transmembrane region" description="Helical" evidence="7">
    <location>
        <begin position="411"/>
        <end position="429"/>
    </location>
</feature>
<dbReference type="InterPro" id="IPR027640">
    <property type="entry name" value="Kinesin-like_fam"/>
</dbReference>
<evidence type="ECO:0000256" key="2">
    <source>
        <dbReference type="ARBA" id="ARBA00022741"/>
    </source>
</evidence>
<reference evidence="9 10" key="1">
    <citation type="journal article" date="2011" name="Genome Biol. Evol.">
        <title>Integration of the genetic map and genome assembly of fugu facilitates insights into distinct features of genome evolution in teleosts and mammals.</title>
        <authorList>
            <person name="Kai W."/>
            <person name="Kikuchi K."/>
            <person name="Tohari S."/>
            <person name="Chew A.K."/>
            <person name="Tay A."/>
            <person name="Fujiwara A."/>
            <person name="Hosoya S."/>
            <person name="Suetake H."/>
            <person name="Naruse K."/>
            <person name="Brenner S."/>
            <person name="Suzuki Y."/>
            <person name="Venkatesh B."/>
        </authorList>
    </citation>
    <scope>NUCLEOTIDE SEQUENCE [LARGE SCALE GENOMIC DNA]</scope>
</reference>
<dbReference type="InterPro" id="IPR001752">
    <property type="entry name" value="Kinesin_motor_dom"/>
</dbReference>
<dbReference type="PROSITE" id="PS50067">
    <property type="entry name" value="KINESIN_MOTOR_2"/>
    <property type="match status" value="1"/>
</dbReference>
<keyword evidence="4" id="KW-0963">Cytoplasm</keyword>
<dbReference type="Gene3D" id="3.40.850.10">
    <property type="entry name" value="Kinesin motor domain"/>
    <property type="match status" value="1"/>
</dbReference>
<dbReference type="GeneTree" id="ENSGT00940000157697"/>
<dbReference type="PANTHER" id="PTHR47968">
    <property type="entry name" value="CENTROMERE PROTEIN E"/>
    <property type="match status" value="1"/>
</dbReference>
<evidence type="ECO:0000313" key="10">
    <source>
        <dbReference type="Proteomes" id="UP000005226"/>
    </source>
</evidence>
<keyword evidence="4" id="KW-0206">Cytoskeleton</keyword>
<name>A0A674PCN8_TAKRU</name>
<dbReference type="GO" id="GO:0003777">
    <property type="term" value="F:microtubule motor activity"/>
    <property type="evidence" value="ECO:0007669"/>
    <property type="project" value="InterPro"/>
</dbReference>
<keyword evidence="7" id="KW-1133">Transmembrane helix</keyword>
<feature type="binding site" evidence="5">
    <location>
        <begin position="82"/>
        <end position="89"/>
    </location>
    <ligand>
        <name>ATP</name>
        <dbReference type="ChEBI" id="CHEBI:30616"/>
    </ligand>
</feature>
<dbReference type="SMART" id="SM00129">
    <property type="entry name" value="KISc"/>
    <property type="match status" value="1"/>
</dbReference>
<dbReference type="Proteomes" id="UP000005226">
    <property type="component" value="Chromosome 2"/>
</dbReference>
<dbReference type="GO" id="GO:0008017">
    <property type="term" value="F:microtubule binding"/>
    <property type="evidence" value="ECO:0007669"/>
    <property type="project" value="InterPro"/>
</dbReference>
<comment type="subcellular location">
    <subcellularLocation>
        <location evidence="1">Cytoplasm</location>
        <location evidence="1">Cytoskeleton</location>
    </subcellularLocation>
</comment>
<evidence type="ECO:0000256" key="7">
    <source>
        <dbReference type="SAM" id="Phobius"/>
    </source>
</evidence>
<dbReference type="PRINTS" id="PR00380">
    <property type="entry name" value="KINESINHEAVY"/>
</dbReference>
<dbReference type="InterPro" id="IPR019821">
    <property type="entry name" value="Kinesin_motor_CS"/>
</dbReference>
<evidence type="ECO:0000256" key="6">
    <source>
        <dbReference type="RuleBase" id="RU000394"/>
    </source>
</evidence>
<dbReference type="GO" id="GO:0005874">
    <property type="term" value="C:microtubule"/>
    <property type="evidence" value="ECO:0007669"/>
    <property type="project" value="UniProtKB-KW"/>
</dbReference>
<dbReference type="PROSITE" id="PS00411">
    <property type="entry name" value="KINESIN_MOTOR_1"/>
    <property type="match status" value="1"/>
</dbReference>
<evidence type="ECO:0000256" key="5">
    <source>
        <dbReference type="PROSITE-ProRule" id="PRU00283"/>
    </source>
</evidence>
<reference evidence="9" key="3">
    <citation type="submission" date="2025-09" db="UniProtKB">
        <authorList>
            <consortium name="Ensembl"/>
        </authorList>
    </citation>
    <scope>IDENTIFICATION</scope>
</reference>
<proteinExistence type="inferred from homology"/>
<dbReference type="Pfam" id="PF00225">
    <property type="entry name" value="Kinesin"/>
    <property type="match status" value="1"/>
</dbReference>
<keyword evidence="7" id="KW-0812">Transmembrane</keyword>
<keyword evidence="3 5" id="KW-0067">ATP-binding</keyword>
<dbReference type="OMA" id="FYEDAQQ"/>
<dbReference type="Ensembl" id="ENSTRUT00000071505.1">
    <property type="protein sequence ID" value="ENSTRUP00000083441.1"/>
    <property type="gene ID" value="ENSTRUG00000031080.1"/>
</dbReference>
<evidence type="ECO:0000259" key="8">
    <source>
        <dbReference type="PROSITE" id="PS50067"/>
    </source>
</evidence>
<feature type="domain" description="Kinesin motor" evidence="8">
    <location>
        <begin position="1"/>
        <end position="329"/>
    </location>
</feature>
<dbReference type="InterPro" id="IPR027417">
    <property type="entry name" value="P-loop_NTPase"/>
</dbReference>
<dbReference type="PANTHER" id="PTHR47968:SF67">
    <property type="entry name" value="KINESIN MOTOR DOMAIN-CONTAINING PROTEIN"/>
    <property type="match status" value="1"/>
</dbReference>
<comment type="similarity">
    <text evidence="5 6">Belongs to the TRAFAC class myosin-kinesin ATPase superfamily. Kinesin family.</text>
</comment>
<organism evidence="9 10">
    <name type="scientific">Takifugu rubripes</name>
    <name type="common">Japanese pufferfish</name>
    <name type="synonym">Fugu rubripes</name>
    <dbReference type="NCBI Taxonomy" id="31033"/>
    <lineage>
        <taxon>Eukaryota</taxon>
        <taxon>Metazoa</taxon>
        <taxon>Chordata</taxon>
        <taxon>Craniata</taxon>
        <taxon>Vertebrata</taxon>
        <taxon>Euteleostomi</taxon>
        <taxon>Actinopterygii</taxon>
        <taxon>Neopterygii</taxon>
        <taxon>Teleostei</taxon>
        <taxon>Neoteleostei</taxon>
        <taxon>Acanthomorphata</taxon>
        <taxon>Eupercaria</taxon>
        <taxon>Tetraodontiformes</taxon>
        <taxon>Tetradontoidea</taxon>
        <taxon>Tetraodontidae</taxon>
        <taxon>Takifugu</taxon>
    </lineage>
</organism>
<keyword evidence="10" id="KW-1185">Reference proteome</keyword>
<dbReference type="AlphaFoldDB" id="A0A674PCN8"/>
<evidence type="ECO:0000313" key="9">
    <source>
        <dbReference type="Ensembl" id="ENSTRUP00000083441.1"/>
    </source>
</evidence>
<evidence type="ECO:0000256" key="3">
    <source>
        <dbReference type="ARBA" id="ARBA00022840"/>
    </source>
</evidence>
<dbReference type="InterPro" id="IPR036961">
    <property type="entry name" value="Kinesin_motor_dom_sf"/>
</dbReference>
<evidence type="ECO:0000256" key="4">
    <source>
        <dbReference type="ARBA" id="ARBA00023212"/>
    </source>
</evidence>
<accession>A0A674PCN8</accession>
<dbReference type="GO" id="GO:0005524">
    <property type="term" value="F:ATP binding"/>
    <property type="evidence" value="ECO:0007669"/>
    <property type="project" value="UniProtKB-UniRule"/>
</dbReference>
<evidence type="ECO:0000256" key="1">
    <source>
        <dbReference type="ARBA" id="ARBA00004245"/>
    </source>
</evidence>
<dbReference type="SUPFAM" id="SSF52540">
    <property type="entry name" value="P-loop containing nucleoside triphosphate hydrolases"/>
    <property type="match status" value="1"/>
</dbReference>
<keyword evidence="2 5" id="KW-0547">Nucleotide-binding</keyword>
<sequence>MEPCRTPVYSVDNEDQAGASLEFAVPRDIINGFVDNRREYYKFRFQNVFDQWVKQEDIFEKTAKPVIDSVLAGYNGTIFAYGQTGTGKTFTMTGGAEHYSDRGIIPRTLSYLYECTEDRNVHFTTHISYLEIYNEMGFDLLESRNEAYRLDDLQKVTIMEDLDHNIHLKNLSLQLSINEEEALNLLFLGDINRVIAKTPMNQASTRSHCIFTIHIRKREPGCATMRHSKLHLVDLAGSERVSKSGLSGQLLTEAKYINRSLHYLEQVIIALSETDRPHIPYRNSLLTSVLRDSLGGNCMTTMIATIAVDNGNLEESISTCRFSQRVAVINNNPILNEILDPDLLITHLKMEVQCLKEELSLVKEGQRNDRLTVEEIERLHELVKIFLDDPDPEVALSVGADMRKIQYCFCWLKVMFYIVNIYMLITLGYKINFL</sequence>
<reference evidence="9" key="2">
    <citation type="submission" date="2025-08" db="UniProtKB">
        <authorList>
            <consortium name="Ensembl"/>
        </authorList>
    </citation>
    <scope>IDENTIFICATION</scope>
</reference>
<keyword evidence="7" id="KW-0472">Membrane</keyword>
<keyword evidence="6" id="KW-0493">Microtubule</keyword>
<keyword evidence="5 6" id="KW-0505">Motor protein</keyword>
<protein>
    <recommendedName>
        <fullName evidence="6">Kinesin-like protein</fullName>
    </recommendedName>
</protein>